<dbReference type="AlphaFoldDB" id="A0AAV2RQE3"/>
<gene>
    <name evidence="1" type="ORF">MNOR_LOCUS27417</name>
</gene>
<comment type="caution">
    <text evidence="1">The sequence shown here is derived from an EMBL/GenBank/DDBJ whole genome shotgun (WGS) entry which is preliminary data.</text>
</comment>
<evidence type="ECO:0000313" key="2">
    <source>
        <dbReference type="Proteomes" id="UP001497623"/>
    </source>
</evidence>
<keyword evidence="2" id="KW-1185">Reference proteome</keyword>
<evidence type="ECO:0000313" key="1">
    <source>
        <dbReference type="EMBL" id="CAL4134464.1"/>
    </source>
</evidence>
<protein>
    <submittedName>
        <fullName evidence="1">Uncharacterized protein</fullName>
    </submittedName>
</protein>
<proteinExistence type="predicted"/>
<feature type="non-terminal residue" evidence="1">
    <location>
        <position position="99"/>
    </location>
</feature>
<dbReference type="EMBL" id="CAXKWB010028844">
    <property type="protein sequence ID" value="CAL4134464.1"/>
    <property type="molecule type" value="Genomic_DNA"/>
</dbReference>
<reference evidence="1 2" key="1">
    <citation type="submission" date="2024-05" db="EMBL/GenBank/DDBJ databases">
        <authorList>
            <person name="Wallberg A."/>
        </authorList>
    </citation>
    <scope>NUCLEOTIDE SEQUENCE [LARGE SCALE GENOMIC DNA]</scope>
</reference>
<accession>A0AAV2RQE3</accession>
<name>A0AAV2RQE3_MEGNR</name>
<organism evidence="1 2">
    <name type="scientific">Meganyctiphanes norvegica</name>
    <name type="common">Northern krill</name>
    <name type="synonym">Thysanopoda norvegica</name>
    <dbReference type="NCBI Taxonomy" id="48144"/>
    <lineage>
        <taxon>Eukaryota</taxon>
        <taxon>Metazoa</taxon>
        <taxon>Ecdysozoa</taxon>
        <taxon>Arthropoda</taxon>
        <taxon>Crustacea</taxon>
        <taxon>Multicrustacea</taxon>
        <taxon>Malacostraca</taxon>
        <taxon>Eumalacostraca</taxon>
        <taxon>Eucarida</taxon>
        <taxon>Euphausiacea</taxon>
        <taxon>Euphausiidae</taxon>
        <taxon>Meganyctiphanes</taxon>
    </lineage>
</organism>
<dbReference type="Proteomes" id="UP001497623">
    <property type="component" value="Unassembled WGS sequence"/>
</dbReference>
<sequence length="99" mass="10553">MLTVTAAASSGATDSIHISLSLHSAYISRSHCTLYDIHIMILILLMAAAVSCSNPMLQQPSGGMPDGLEFCNQGRLKKLCQKGVLQQSTPDKPVAMSFC</sequence>